<comment type="pathway">
    <text evidence="1 4">Purine metabolism; IMP biosynthesis via de novo pathway; N(2)-formyl-N(1)-(5-phospho-D-ribosyl)glycinamide from N(1)-(5-phospho-D-ribosyl)glycinamide (10-formyl THF route): step 1/1.</text>
</comment>
<evidence type="ECO:0000313" key="7">
    <source>
        <dbReference type="Proteomes" id="UP001319180"/>
    </source>
</evidence>
<sequence length="196" mass="21870">MAKKYRIAILASGSGTNAANLFSYFQHHPTIEVVLLLSNNPAAFALERARQAGIEAKVFDRQQFRDTPEVVRWLQERGVTHVVLAGFLWLIPTSLIQAYPDRIVNIHPALLPAYGGKGMYGMNVHTAVKQAGEAETGITIHAVNEHYDEGTILFQARCVLTPDDTPEAIAVKVHALEYEHYPPQIERWVLGDKEND</sequence>
<dbReference type="Gene3D" id="3.40.50.170">
    <property type="entry name" value="Formyl transferase, N-terminal domain"/>
    <property type="match status" value="1"/>
</dbReference>
<gene>
    <name evidence="4" type="primary">purN</name>
    <name evidence="6" type="ORF">KK078_12715</name>
</gene>
<dbReference type="HAMAP" id="MF_01930">
    <property type="entry name" value="PurN"/>
    <property type="match status" value="1"/>
</dbReference>
<dbReference type="RefSeq" id="WP_254090652.1">
    <property type="nucleotide sequence ID" value="NZ_JAHESC010000016.1"/>
</dbReference>
<dbReference type="CDD" id="cd08645">
    <property type="entry name" value="FMT_core_GART"/>
    <property type="match status" value="1"/>
</dbReference>
<dbReference type="InterPro" id="IPR036477">
    <property type="entry name" value="Formyl_transf_N_sf"/>
</dbReference>
<name>A0AAP2GDK2_9BACT</name>
<proteinExistence type="inferred from homology"/>
<dbReference type="InterPro" id="IPR004607">
    <property type="entry name" value="GART"/>
</dbReference>
<dbReference type="Proteomes" id="UP001319180">
    <property type="component" value="Unassembled WGS sequence"/>
</dbReference>
<feature type="active site" description="Proton donor" evidence="4">
    <location>
        <position position="107"/>
    </location>
</feature>
<dbReference type="GO" id="GO:0005829">
    <property type="term" value="C:cytosol"/>
    <property type="evidence" value="ECO:0007669"/>
    <property type="project" value="TreeGrafter"/>
</dbReference>
<dbReference type="EC" id="2.1.2.2" evidence="4"/>
<evidence type="ECO:0000259" key="5">
    <source>
        <dbReference type="Pfam" id="PF00551"/>
    </source>
</evidence>
<feature type="binding site" evidence="4">
    <location>
        <position position="61"/>
    </location>
    <ligand>
        <name>(6R)-10-formyltetrahydrofolate</name>
        <dbReference type="ChEBI" id="CHEBI:195366"/>
    </ligand>
</feature>
<dbReference type="Pfam" id="PF00551">
    <property type="entry name" value="Formyl_trans_N"/>
    <property type="match status" value="1"/>
</dbReference>
<dbReference type="PANTHER" id="PTHR43369:SF2">
    <property type="entry name" value="PHOSPHORIBOSYLGLYCINAMIDE FORMYLTRANSFERASE"/>
    <property type="match status" value="1"/>
</dbReference>
<comment type="catalytic activity">
    <reaction evidence="4">
        <text>N(1)-(5-phospho-beta-D-ribosyl)glycinamide + (6R)-10-formyltetrahydrofolate = N(2)-formyl-N(1)-(5-phospho-beta-D-ribosyl)glycinamide + (6S)-5,6,7,8-tetrahydrofolate + H(+)</text>
        <dbReference type="Rhea" id="RHEA:15053"/>
        <dbReference type="ChEBI" id="CHEBI:15378"/>
        <dbReference type="ChEBI" id="CHEBI:57453"/>
        <dbReference type="ChEBI" id="CHEBI:143788"/>
        <dbReference type="ChEBI" id="CHEBI:147286"/>
        <dbReference type="ChEBI" id="CHEBI:195366"/>
        <dbReference type="EC" id="2.1.2.2"/>
    </reaction>
</comment>
<keyword evidence="2 4" id="KW-0808">Transferase</keyword>
<organism evidence="6 7">
    <name type="scientific">Dawidia soli</name>
    <dbReference type="NCBI Taxonomy" id="2782352"/>
    <lineage>
        <taxon>Bacteria</taxon>
        <taxon>Pseudomonadati</taxon>
        <taxon>Bacteroidota</taxon>
        <taxon>Cytophagia</taxon>
        <taxon>Cytophagales</taxon>
        <taxon>Chryseotaleaceae</taxon>
        <taxon>Dawidia</taxon>
    </lineage>
</organism>
<feature type="binding site" evidence="4">
    <location>
        <position position="105"/>
    </location>
    <ligand>
        <name>(6R)-10-formyltetrahydrofolate</name>
        <dbReference type="ChEBI" id="CHEBI:195366"/>
    </ligand>
</feature>
<feature type="site" description="Raises pKa of active site His" evidence="4">
    <location>
        <position position="148"/>
    </location>
</feature>
<dbReference type="SUPFAM" id="SSF53328">
    <property type="entry name" value="Formyltransferase"/>
    <property type="match status" value="1"/>
</dbReference>
<comment type="function">
    <text evidence="4">Catalyzes the transfer of a formyl group from 10-formyltetrahydrofolate to 5-phospho-ribosyl-glycinamide (GAR), producing 5-phospho-ribosyl-N-formylglycinamide (FGAR) and tetrahydrofolate.</text>
</comment>
<evidence type="ECO:0000256" key="1">
    <source>
        <dbReference type="ARBA" id="ARBA00005054"/>
    </source>
</evidence>
<evidence type="ECO:0000256" key="3">
    <source>
        <dbReference type="ARBA" id="ARBA00022755"/>
    </source>
</evidence>
<evidence type="ECO:0000256" key="4">
    <source>
        <dbReference type="HAMAP-Rule" id="MF_01930"/>
    </source>
</evidence>
<feature type="domain" description="Formyl transferase N-terminal" evidence="5">
    <location>
        <begin position="6"/>
        <end position="182"/>
    </location>
</feature>
<comment type="similarity">
    <text evidence="4">Belongs to the GART family.</text>
</comment>
<comment type="caution">
    <text evidence="4">Lacks conserved residue(s) required for the propagation of feature annotation.</text>
</comment>
<dbReference type="AlphaFoldDB" id="A0AAP2GDK2"/>
<keyword evidence="7" id="KW-1185">Reference proteome</keyword>
<reference evidence="6 7" key="1">
    <citation type="submission" date="2021-05" db="EMBL/GenBank/DDBJ databases">
        <title>A Polyphasic approach of four new species of the genus Ohtaekwangia: Ohtaekwangia histidinii sp. nov., Ohtaekwangia cretensis sp. nov., Ohtaekwangia indiensis sp. nov., Ohtaekwangia reichenbachii sp. nov. from diverse environment.</title>
        <authorList>
            <person name="Octaviana S."/>
        </authorList>
    </citation>
    <scope>NUCLEOTIDE SEQUENCE [LARGE SCALE GENOMIC DNA]</scope>
    <source>
        <strain evidence="6 7">PWU37</strain>
    </source>
</reference>
<dbReference type="GO" id="GO:0006189">
    <property type="term" value="P:'de novo' IMP biosynthetic process"/>
    <property type="evidence" value="ECO:0007669"/>
    <property type="project" value="UniProtKB-UniRule"/>
</dbReference>
<protein>
    <recommendedName>
        <fullName evidence="4">Phosphoribosylglycinamide formyltransferase</fullName>
        <ecNumber evidence="4">2.1.2.2</ecNumber>
    </recommendedName>
    <alternativeName>
        <fullName evidence="4">5'-phosphoribosylglycinamide transformylase</fullName>
    </alternativeName>
    <alternativeName>
        <fullName evidence="4">GAR transformylase</fullName>
        <shortName evidence="4">GART</shortName>
    </alternativeName>
</protein>
<evidence type="ECO:0000256" key="2">
    <source>
        <dbReference type="ARBA" id="ARBA00022679"/>
    </source>
</evidence>
<evidence type="ECO:0000313" key="6">
    <source>
        <dbReference type="EMBL" id="MBT1687424.1"/>
    </source>
</evidence>
<dbReference type="PANTHER" id="PTHR43369">
    <property type="entry name" value="PHOSPHORIBOSYLGLYCINAMIDE FORMYLTRANSFERASE"/>
    <property type="match status" value="1"/>
</dbReference>
<dbReference type="EMBL" id="JAHESC010000016">
    <property type="protein sequence ID" value="MBT1687424.1"/>
    <property type="molecule type" value="Genomic_DNA"/>
</dbReference>
<keyword evidence="3 4" id="KW-0658">Purine biosynthesis</keyword>
<comment type="caution">
    <text evidence="6">The sequence shown here is derived from an EMBL/GenBank/DDBJ whole genome shotgun (WGS) entry which is preliminary data.</text>
</comment>
<dbReference type="GO" id="GO:0004644">
    <property type="term" value="F:phosphoribosylglycinamide formyltransferase activity"/>
    <property type="evidence" value="ECO:0007669"/>
    <property type="project" value="UniProtKB-UniRule"/>
</dbReference>
<feature type="binding site" evidence="4">
    <location>
        <begin position="15"/>
        <end position="17"/>
    </location>
    <ligand>
        <name>N(1)-(5-phospho-beta-D-ribosyl)glycinamide</name>
        <dbReference type="ChEBI" id="CHEBI:143788"/>
    </ligand>
</feature>
<dbReference type="InterPro" id="IPR002376">
    <property type="entry name" value="Formyl_transf_N"/>
</dbReference>
<accession>A0AAP2GDK2</accession>